<feature type="transmembrane region" description="Helical" evidence="1">
    <location>
        <begin position="6"/>
        <end position="25"/>
    </location>
</feature>
<sequence length="32" mass="3631">GIYIMLIGIIIVLVGPLGMEIFEIIKRWVCLN</sequence>
<evidence type="ECO:0000313" key="2">
    <source>
        <dbReference type="EMBL" id="GAG44760.1"/>
    </source>
</evidence>
<comment type="caution">
    <text evidence="2">The sequence shown here is derived from an EMBL/GenBank/DDBJ whole genome shotgun (WGS) entry which is preliminary data.</text>
</comment>
<dbReference type="EMBL" id="BARS01054014">
    <property type="protein sequence ID" value="GAG44760.1"/>
    <property type="molecule type" value="Genomic_DNA"/>
</dbReference>
<keyword evidence="1" id="KW-0812">Transmembrane</keyword>
<proteinExistence type="predicted"/>
<evidence type="ECO:0000256" key="1">
    <source>
        <dbReference type="SAM" id="Phobius"/>
    </source>
</evidence>
<name>X0XNJ0_9ZZZZ</name>
<protein>
    <submittedName>
        <fullName evidence="2">Uncharacterized protein</fullName>
    </submittedName>
</protein>
<gene>
    <name evidence="2" type="ORF">S01H1_80044</name>
</gene>
<feature type="non-terminal residue" evidence="2">
    <location>
        <position position="1"/>
    </location>
</feature>
<accession>X0XNJ0</accession>
<organism evidence="2">
    <name type="scientific">marine sediment metagenome</name>
    <dbReference type="NCBI Taxonomy" id="412755"/>
    <lineage>
        <taxon>unclassified sequences</taxon>
        <taxon>metagenomes</taxon>
        <taxon>ecological metagenomes</taxon>
    </lineage>
</organism>
<keyword evidence="1" id="KW-1133">Transmembrane helix</keyword>
<reference evidence="2" key="1">
    <citation type="journal article" date="2014" name="Front. Microbiol.">
        <title>High frequency of phylogenetically diverse reductive dehalogenase-homologous genes in deep subseafloor sedimentary metagenomes.</title>
        <authorList>
            <person name="Kawai M."/>
            <person name="Futagami T."/>
            <person name="Toyoda A."/>
            <person name="Takaki Y."/>
            <person name="Nishi S."/>
            <person name="Hori S."/>
            <person name="Arai W."/>
            <person name="Tsubouchi T."/>
            <person name="Morono Y."/>
            <person name="Uchiyama I."/>
            <person name="Ito T."/>
            <person name="Fujiyama A."/>
            <person name="Inagaki F."/>
            <person name="Takami H."/>
        </authorList>
    </citation>
    <scope>NUCLEOTIDE SEQUENCE</scope>
    <source>
        <strain evidence="2">Expedition CK06-06</strain>
    </source>
</reference>
<keyword evidence="1" id="KW-0472">Membrane</keyword>
<dbReference type="AlphaFoldDB" id="X0XNJ0"/>